<gene>
    <name evidence="2" type="ORF">CJ305_05860</name>
</gene>
<dbReference type="RefSeq" id="WP_099645313.1">
    <property type="nucleotide sequence ID" value="NZ_KZ319288.1"/>
</dbReference>
<dbReference type="SUPFAM" id="SSF48452">
    <property type="entry name" value="TPR-like"/>
    <property type="match status" value="1"/>
</dbReference>
<comment type="caution">
    <text evidence="2">The sequence shown here is derived from an EMBL/GenBank/DDBJ whole genome shotgun (WGS) entry which is preliminary data.</text>
</comment>
<dbReference type="GO" id="GO:0000030">
    <property type="term" value="F:mannosyltransferase activity"/>
    <property type="evidence" value="ECO:0007669"/>
    <property type="project" value="TreeGrafter"/>
</dbReference>
<dbReference type="PROSITE" id="PS50293">
    <property type="entry name" value="TPR_REGION"/>
    <property type="match status" value="1"/>
</dbReference>
<dbReference type="PANTHER" id="PTHR44395">
    <property type="match status" value="1"/>
</dbReference>
<protein>
    <submittedName>
        <fullName evidence="2">Uncharacterized protein</fullName>
    </submittedName>
</protein>
<dbReference type="OrthoDB" id="1149028at2"/>
<dbReference type="EMBL" id="NQXA01000002">
    <property type="protein sequence ID" value="PHQ30480.1"/>
    <property type="molecule type" value="Genomic_DNA"/>
</dbReference>
<dbReference type="InterPro" id="IPR011990">
    <property type="entry name" value="TPR-like_helical_dom_sf"/>
</dbReference>
<dbReference type="AlphaFoldDB" id="A0A2G1VV35"/>
<dbReference type="Gene3D" id="1.25.40.10">
    <property type="entry name" value="Tetratricopeptide repeat domain"/>
    <property type="match status" value="1"/>
</dbReference>
<evidence type="ECO:0000256" key="1">
    <source>
        <dbReference type="PROSITE-ProRule" id="PRU00339"/>
    </source>
</evidence>
<sequence length="422" mass="46682">MKTKSIVFAALSLTAVTFAQKKEIKSAEKAVESGSYAQAQTEIEAVSGMMSQMDEKEKEYYYFVKGRAYLGGEDNKNADQLLKAMEAFTTVYEFNDGDKYGEEAKQFKQQAMNAVISSAVDDQNAEKYGEAANKLYTLYTLTPKDTSYLYFAASNAVNGQDYATALNYYTQLKDMGYTGIETQYTAVNKEDGKVETFPSKQQRDLFVKAGSHEDPKVVVTESRAGEIAKNIALIYVQEGENDKAVTAIQDALAENPDDDALLRSAADVYLKMDMTEEYEAAMDKVIAKDPNNPGLYFNLGVGAAKAGNTEKAMGYYNKALEIDPNYAAANLNIAALMLGKDKEIIEKMNSLGNTKSDNAKYEELKKERLKLYEDAVPYLEKAIAGDEPNIEAVRTLYNIHIQLGNTADADKYKAQLDAMEGK</sequence>
<dbReference type="PROSITE" id="PS50005">
    <property type="entry name" value="TPR"/>
    <property type="match status" value="2"/>
</dbReference>
<name>A0A2G1VV35_9FLAO</name>
<keyword evidence="1" id="KW-0802">TPR repeat</keyword>
<proteinExistence type="predicted"/>
<feature type="repeat" description="TPR" evidence="1">
    <location>
        <begin position="225"/>
        <end position="258"/>
    </location>
</feature>
<dbReference type="SMART" id="SM00028">
    <property type="entry name" value="TPR"/>
    <property type="match status" value="2"/>
</dbReference>
<feature type="repeat" description="TPR" evidence="1">
    <location>
        <begin position="293"/>
        <end position="326"/>
    </location>
</feature>
<dbReference type="InterPro" id="IPR019734">
    <property type="entry name" value="TPR_rpt"/>
</dbReference>
<accession>A0A2G1VV35</accession>
<evidence type="ECO:0000313" key="3">
    <source>
        <dbReference type="Proteomes" id="UP000229433"/>
    </source>
</evidence>
<reference evidence="2 3" key="1">
    <citation type="submission" date="2017-08" db="EMBL/GenBank/DDBJ databases">
        <title>The whole genome shortgun sequences of strain Leeuwenhoekiella nanhaiensis G18 from the South China Sea.</title>
        <authorList>
            <person name="Liu Q."/>
        </authorList>
    </citation>
    <scope>NUCLEOTIDE SEQUENCE [LARGE SCALE GENOMIC DNA]</scope>
    <source>
        <strain evidence="2 3">G18</strain>
    </source>
</reference>
<organism evidence="2 3">
    <name type="scientific">Leeuwenhoekiella nanhaiensis</name>
    <dbReference type="NCBI Taxonomy" id="1655491"/>
    <lineage>
        <taxon>Bacteria</taxon>
        <taxon>Pseudomonadati</taxon>
        <taxon>Bacteroidota</taxon>
        <taxon>Flavobacteriia</taxon>
        <taxon>Flavobacteriales</taxon>
        <taxon>Flavobacteriaceae</taxon>
        <taxon>Leeuwenhoekiella</taxon>
    </lineage>
</organism>
<dbReference type="GO" id="GO:0035269">
    <property type="term" value="P:protein O-linked glycosylation via mannose"/>
    <property type="evidence" value="ECO:0007669"/>
    <property type="project" value="TreeGrafter"/>
</dbReference>
<dbReference type="Proteomes" id="UP000229433">
    <property type="component" value="Unassembled WGS sequence"/>
</dbReference>
<dbReference type="PANTHER" id="PTHR44395:SF1">
    <property type="entry name" value="PROTEIN O-MANNOSYL-TRANSFERASE TMTC3"/>
    <property type="match status" value="1"/>
</dbReference>
<dbReference type="Pfam" id="PF14559">
    <property type="entry name" value="TPR_19"/>
    <property type="match status" value="1"/>
</dbReference>
<dbReference type="Pfam" id="PF00515">
    <property type="entry name" value="TPR_1"/>
    <property type="match status" value="1"/>
</dbReference>
<evidence type="ECO:0000313" key="2">
    <source>
        <dbReference type="EMBL" id="PHQ30480.1"/>
    </source>
</evidence>
<keyword evidence="3" id="KW-1185">Reference proteome</keyword>